<dbReference type="Gene3D" id="3.40.50.1110">
    <property type="entry name" value="SGNH hydrolase"/>
    <property type="match status" value="1"/>
</dbReference>
<dbReference type="SUPFAM" id="SSF52266">
    <property type="entry name" value="SGNH hydrolase"/>
    <property type="match status" value="1"/>
</dbReference>
<organism evidence="2 3">
    <name type="scientific">Kibdelosporangium persicum</name>
    <dbReference type="NCBI Taxonomy" id="2698649"/>
    <lineage>
        <taxon>Bacteria</taxon>
        <taxon>Bacillati</taxon>
        <taxon>Actinomycetota</taxon>
        <taxon>Actinomycetes</taxon>
        <taxon>Pseudonocardiales</taxon>
        <taxon>Pseudonocardiaceae</taxon>
        <taxon>Kibdelosporangium</taxon>
    </lineage>
</organism>
<dbReference type="CDD" id="cd01830">
    <property type="entry name" value="XynE_like"/>
    <property type="match status" value="1"/>
</dbReference>
<dbReference type="PANTHER" id="PTHR43784">
    <property type="entry name" value="GDSL-LIKE LIPASE/ACYLHYDROLASE, PUTATIVE (AFU_ORTHOLOGUE AFUA_2G00820)-RELATED"/>
    <property type="match status" value="1"/>
</dbReference>
<protein>
    <submittedName>
        <fullName evidence="2">Lipolytic enzyme, G-D-S-L</fullName>
    </submittedName>
</protein>
<gene>
    <name evidence="2" type="ORF">GC106_11310</name>
</gene>
<feature type="domain" description="SGNH hydrolase-type esterase" evidence="1">
    <location>
        <begin position="211"/>
        <end position="395"/>
    </location>
</feature>
<dbReference type="InterPro" id="IPR053140">
    <property type="entry name" value="GDSL_Rv0518-like"/>
</dbReference>
<dbReference type="EMBL" id="JAAATY010000002">
    <property type="protein sequence ID" value="NRN63929.1"/>
    <property type="molecule type" value="Genomic_DNA"/>
</dbReference>
<dbReference type="Pfam" id="PF13472">
    <property type="entry name" value="Lipase_GDSL_2"/>
    <property type="match status" value="1"/>
</dbReference>
<dbReference type="PANTHER" id="PTHR43784:SF2">
    <property type="entry name" value="GDSL-LIKE LIPASE_ACYLHYDROLASE, PUTATIVE (AFU_ORTHOLOGUE AFUA_2G00820)-RELATED"/>
    <property type="match status" value="1"/>
</dbReference>
<dbReference type="Proteomes" id="UP000763557">
    <property type="component" value="Unassembled WGS sequence"/>
</dbReference>
<reference evidence="2 3" key="1">
    <citation type="submission" date="2020-01" db="EMBL/GenBank/DDBJ databases">
        <title>Kibdelosporangium persica a novel Actinomycetes from a hot desert in Iran.</title>
        <authorList>
            <person name="Safaei N."/>
            <person name="Zaburannyi N."/>
            <person name="Mueller R."/>
            <person name="Wink J."/>
        </authorList>
    </citation>
    <scope>NUCLEOTIDE SEQUENCE [LARGE SCALE GENOMIC DNA]</scope>
    <source>
        <strain evidence="2 3">4NS15</strain>
    </source>
</reference>
<dbReference type="InterPro" id="IPR013830">
    <property type="entry name" value="SGNH_hydro"/>
</dbReference>
<evidence type="ECO:0000313" key="2">
    <source>
        <dbReference type="EMBL" id="NRN63929.1"/>
    </source>
</evidence>
<keyword evidence="3" id="KW-1185">Reference proteome</keyword>
<name>A0ABX2EYH4_9PSEU</name>
<evidence type="ECO:0000313" key="3">
    <source>
        <dbReference type="Proteomes" id="UP000763557"/>
    </source>
</evidence>
<dbReference type="InterPro" id="IPR036514">
    <property type="entry name" value="SGNH_hydro_sf"/>
</dbReference>
<proteinExistence type="predicted"/>
<evidence type="ECO:0000259" key="1">
    <source>
        <dbReference type="Pfam" id="PF13472"/>
    </source>
</evidence>
<comment type="caution">
    <text evidence="2">The sequence shown here is derived from an EMBL/GenBank/DDBJ whole genome shotgun (WGS) entry which is preliminary data.</text>
</comment>
<sequence>MTEHVDLMRRLLAVGLGATLTIGLLTSSSGAQTPGGWIGTWAASPATGVPNTENGYPNFSIRNVVHTSVGGGVVRVRLSNAFGTKPLQFGQVTVAVAAEPNSPRAVPGSMRTLRFGGSQTVTVPPGAEVLTDPAVLRVPEDTDLLVTTYVPTPSGPVTYHPTAVQTSFFTRAGNFTTDETGTPYNERTNVWHYVSGVDVQGSPATASVVTLGDSITDGFGSTVGANRRWPDVLADRLKAGQRRLGVLNAGISGNRLLLDGTDFGRNALARLDEDVLSLGGVRTMIVLEGINDIQQTPHQTDPQQIISAYRQIIAQAKARGIRVLGGTLTPFKGWRVWNETLEATRQAVNTFIRTGGAFDGVIDFDAAVRDTQDPLRMRPEFDTGDHLHPNDAGLRAMGEAVPLALL</sequence>
<accession>A0ABX2EYH4</accession>